<feature type="domain" description="PSP1 C-terminal" evidence="2">
    <location>
        <begin position="114"/>
        <end position="199"/>
    </location>
</feature>
<dbReference type="InterPro" id="IPR007557">
    <property type="entry name" value="PSP1_C"/>
</dbReference>
<evidence type="ECO:0000256" key="1">
    <source>
        <dbReference type="SAM" id="MobiDB-lite"/>
    </source>
</evidence>
<evidence type="ECO:0000313" key="4">
    <source>
        <dbReference type="Proteomes" id="UP001501725"/>
    </source>
</evidence>
<feature type="compositionally biased region" description="Polar residues" evidence="1">
    <location>
        <begin position="7"/>
        <end position="20"/>
    </location>
</feature>
<comment type="caution">
    <text evidence="3">The sequence shown here is derived from an EMBL/GenBank/DDBJ whole genome shotgun (WGS) entry which is preliminary data.</text>
</comment>
<dbReference type="NCBIfam" id="NF041131">
    <property type="entry name" value="RicT_YaaT_fam"/>
    <property type="match status" value="1"/>
</dbReference>
<name>A0ABP8G9S3_9BACT</name>
<dbReference type="PANTHER" id="PTHR43830:SF3">
    <property type="entry name" value="PROTEIN PSP1"/>
    <property type="match status" value="1"/>
</dbReference>
<evidence type="ECO:0000313" key="3">
    <source>
        <dbReference type="EMBL" id="GAA4320087.1"/>
    </source>
</evidence>
<feature type="compositionally biased region" description="Basic and acidic residues" evidence="1">
    <location>
        <begin position="361"/>
        <end position="376"/>
    </location>
</feature>
<feature type="region of interest" description="Disordered" evidence="1">
    <location>
        <begin position="361"/>
        <end position="583"/>
    </location>
</feature>
<dbReference type="Proteomes" id="UP001501725">
    <property type="component" value="Unassembled WGS sequence"/>
</dbReference>
<dbReference type="InterPro" id="IPR047767">
    <property type="entry name" value="PSP1-like"/>
</dbReference>
<dbReference type="RefSeq" id="WP_345253115.1">
    <property type="nucleotide sequence ID" value="NZ_BAABGY010000002.1"/>
</dbReference>
<dbReference type="PANTHER" id="PTHR43830">
    <property type="entry name" value="PROTEIN PSP1"/>
    <property type="match status" value="1"/>
</dbReference>
<feature type="region of interest" description="Disordered" evidence="1">
    <location>
        <begin position="1"/>
        <end position="20"/>
    </location>
</feature>
<feature type="compositionally biased region" description="Gly residues" evidence="1">
    <location>
        <begin position="440"/>
        <end position="452"/>
    </location>
</feature>
<feature type="compositionally biased region" description="Gly residues" evidence="1">
    <location>
        <begin position="571"/>
        <end position="583"/>
    </location>
</feature>
<feature type="compositionally biased region" description="Basic and acidic residues" evidence="1">
    <location>
        <begin position="541"/>
        <end position="558"/>
    </location>
</feature>
<accession>A0ABP8G9S3</accession>
<feature type="compositionally biased region" description="Gly residues" evidence="1">
    <location>
        <begin position="379"/>
        <end position="390"/>
    </location>
</feature>
<dbReference type="Pfam" id="PF04468">
    <property type="entry name" value="PSP1"/>
    <property type="match status" value="1"/>
</dbReference>
<dbReference type="EMBL" id="BAABGY010000002">
    <property type="protein sequence ID" value="GAA4320087.1"/>
    <property type="molecule type" value="Genomic_DNA"/>
</dbReference>
<feature type="compositionally biased region" description="Low complexity" evidence="1">
    <location>
        <begin position="470"/>
        <end position="479"/>
    </location>
</feature>
<dbReference type="PROSITE" id="PS51411">
    <property type="entry name" value="PSP1_C"/>
    <property type="match status" value="1"/>
</dbReference>
<keyword evidence="4" id="KW-1185">Reference proteome</keyword>
<evidence type="ECO:0000259" key="2">
    <source>
        <dbReference type="PROSITE" id="PS51411"/>
    </source>
</evidence>
<organism evidence="3 4">
    <name type="scientific">Flaviaesturariibacter amylovorans</name>
    <dbReference type="NCBI Taxonomy" id="1084520"/>
    <lineage>
        <taxon>Bacteria</taxon>
        <taxon>Pseudomonadati</taxon>
        <taxon>Bacteroidota</taxon>
        <taxon>Chitinophagia</taxon>
        <taxon>Chitinophagales</taxon>
        <taxon>Chitinophagaceae</taxon>
        <taxon>Flaviaestuariibacter</taxon>
    </lineage>
</organism>
<sequence>MGCGNCGSKSSPNGCKSNGSCGTNSCNRLNTYDWLVNLPIVDNDSYCRVVEVTFADGARKDFFRNTTVQYFAAGDIVAVEGVSGFDVGEISLTGETVRLQLKKKGVKENAADMKKVLRRASERDIELARTNKSREKEALIRTRAIVRQLKLNMKVSQIEIQADGKKATFFYIADDRVDFRELIKILAGEFKVKVEMRQIGARQEAGKVGGIGSCGRELCCATWLTEFKSVNTAAARYQNLSINQTKLSGQCGRLKCCLNYELDTYLDALQGFPEHADHLRVARGNATLIKKDIFKNLMWYVLPDSNKQHPLTIERVKEIKALNSQGIVPEELGTVEVVSSKAKEVEPEFVDVVGHISLRSLEKADKKRRDRRRGEQQQKGGGQQQGGNDRGGNDRGGRGGRGGRSEGTPKAALPAPAKKGDVQPGDKAAPQQGRGRQQQQGGGQQKGEGGQGQQQQRPPRGQRGGGGQQGQQAQPNAEGQQGGQAQGQQQGGGQRGRQRNNPGAGQQGGGEGGQQQQKPEGGQQQRRREPRAQQGGQEGGGENKGRSQEPRKEGDGLRSRGSRRRREGEGGEGGQQQGGGTEG</sequence>
<feature type="compositionally biased region" description="Low complexity" evidence="1">
    <location>
        <begin position="514"/>
        <end position="524"/>
    </location>
</feature>
<protein>
    <recommendedName>
        <fullName evidence="2">PSP1 C-terminal domain-containing protein</fullName>
    </recommendedName>
</protein>
<gene>
    <name evidence="3" type="ORF">GCM10023184_05100</name>
</gene>
<feature type="compositionally biased region" description="Gly residues" evidence="1">
    <location>
        <begin position="480"/>
        <end position="495"/>
    </location>
</feature>
<reference evidence="4" key="1">
    <citation type="journal article" date="2019" name="Int. J. Syst. Evol. Microbiol.">
        <title>The Global Catalogue of Microorganisms (GCM) 10K type strain sequencing project: providing services to taxonomists for standard genome sequencing and annotation.</title>
        <authorList>
            <consortium name="The Broad Institute Genomics Platform"/>
            <consortium name="The Broad Institute Genome Sequencing Center for Infectious Disease"/>
            <person name="Wu L."/>
            <person name="Ma J."/>
        </authorList>
    </citation>
    <scope>NUCLEOTIDE SEQUENCE [LARGE SCALE GENOMIC DNA]</scope>
    <source>
        <strain evidence="4">JCM 17919</strain>
    </source>
</reference>
<proteinExistence type="predicted"/>
<feature type="compositionally biased region" description="Low complexity" evidence="1">
    <location>
        <begin position="427"/>
        <end position="439"/>
    </location>
</feature>